<keyword evidence="5 7" id="KW-0175">Coiled coil</keyword>
<keyword evidence="3" id="KW-0963">Cytoplasm</keyword>
<proteinExistence type="inferred from homology"/>
<evidence type="ECO:0000256" key="2">
    <source>
        <dbReference type="ARBA" id="ARBA00008825"/>
    </source>
</evidence>
<dbReference type="GO" id="GO:0005874">
    <property type="term" value="C:microtubule"/>
    <property type="evidence" value="ECO:0007669"/>
    <property type="project" value="UniProtKB-KW"/>
</dbReference>
<evidence type="ECO:0000313" key="10">
    <source>
        <dbReference type="Proteomes" id="UP001151287"/>
    </source>
</evidence>
<feature type="region of interest" description="Disordered" evidence="8">
    <location>
        <begin position="347"/>
        <end position="385"/>
    </location>
</feature>
<evidence type="ECO:0000256" key="6">
    <source>
        <dbReference type="ARBA" id="ARBA00023212"/>
    </source>
</evidence>
<evidence type="ECO:0000256" key="8">
    <source>
        <dbReference type="SAM" id="MobiDB-lite"/>
    </source>
</evidence>
<dbReference type="GO" id="GO:0008017">
    <property type="term" value="F:microtubule binding"/>
    <property type="evidence" value="ECO:0007669"/>
    <property type="project" value="InterPro"/>
</dbReference>
<keyword evidence="10" id="KW-1185">Reference proteome</keyword>
<evidence type="ECO:0000256" key="1">
    <source>
        <dbReference type="ARBA" id="ARBA00004245"/>
    </source>
</evidence>
<dbReference type="PANTHER" id="PTHR31246:SF5">
    <property type="entry name" value="MICROTUBULE-ASSOCIATED PROTEIN 70-5"/>
    <property type="match status" value="1"/>
</dbReference>
<dbReference type="GO" id="GO:0007010">
    <property type="term" value="P:cytoskeleton organization"/>
    <property type="evidence" value="ECO:0007669"/>
    <property type="project" value="InterPro"/>
</dbReference>
<comment type="subcellular location">
    <subcellularLocation>
        <location evidence="1">Cytoplasm</location>
        <location evidence="1">Cytoskeleton</location>
    </subcellularLocation>
</comment>
<comment type="similarity">
    <text evidence="2">Belongs to the MAP70 family.</text>
</comment>
<dbReference type="PANTHER" id="PTHR31246">
    <property type="entry name" value="MICROTUBULE-ASSOCIATED PROTEIN 70-2"/>
    <property type="match status" value="1"/>
</dbReference>
<feature type="coiled-coil region" evidence="7">
    <location>
        <begin position="238"/>
        <end position="342"/>
    </location>
</feature>
<accession>A0A9Q0C4W0</accession>
<feature type="coiled-coil region" evidence="7">
    <location>
        <begin position="179"/>
        <end position="206"/>
    </location>
</feature>
<keyword evidence="6" id="KW-0206">Cytoskeleton</keyword>
<dbReference type="Proteomes" id="UP001151287">
    <property type="component" value="Unassembled WGS sequence"/>
</dbReference>
<gene>
    <name evidence="9" type="ORF">LUZ63_018715</name>
</gene>
<evidence type="ECO:0000256" key="5">
    <source>
        <dbReference type="ARBA" id="ARBA00023054"/>
    </source>
</evidence>
<protein>
    <submittedName>
        <fullName evidence="9">Uncharacterized protein</fullName>
    </submittedName>
</protein>
<dbReference type="EMBL" id="JAMQYH010000005">
    <property type="protein sequence ID" value="KAJ1687325.1"/>
    <property type="molecule type" value="Genomic_DNA"/>
</dbReference>
<keyword evidence="4" id="KW-0493">Microtubule</keyword>
<comment type="caution">
    <text evidence="9">The sequence shown here is derived from an EMBL/GenBank/DDBJ whole genome shotgun (WGS) entry which is preliminary data.</text>
</comment>
<dbReference type="AlphaFoldDB" id="A0A9Q0C4W0"/>
<evidence type="ECO:0000256" key="3">
    <source>
        <dbReference type="ARBA" id="ARBA00022490"/>
    </source>
</evidence>
<name>A0A9Q0C4W0_9POAL</name>
<evidence type="ECO:0000256" key="7">
    <source>
        <dbReference type="SAM" id="Coils"/>
    </source>
</evidence>
<feature type="coiled-coil region" evidence="7">
    <location>
        <begin position="24"/>
        <end position="100"/>
    </location>
</feature>
<dbReference type="Pfam" id="PF07058">
    <property type="entry name" value="MAP70"/>
    <property type="match status" value="1"/>
</dbReference>
<dbReference type="InterPro" id="IPR009768">
    <property type="entry name" value="MAP70"/>
</dbReference>
<organism evidence="9 10">
    <name type="scientific">Rhynchospora breviuscula</name>
    <dbReference type="NCBI Taxonomy" id="2022672"/>
    <lineage>
        <taxon>Eukaryota</taxon>
        <taxon>Viridiplantae</taxon>
        <taxon>Streptophyta</taxon>
        <taxon>Embryophyta</taxon>
        <taxon>Tracheophyta</taxon>
        <taxon>Spermatophyta</taxon>
        <taxon>Magnoliopsida</taxon>
        <taxon>Liliopsida</taxon>
        <taxon>Poales</taxon>
        <taxon>Cyperaceae</taxon>
        <taxon>Cyperoideae</taxon>
        <taxon>Rhynchosporeae</taxon>
        <taxon>Rhynchospora</taxon>
    </lineage>
</organism>
<sequence>MDCLGELSEKEMQLSPSDPIFIELNRLENHLREKERELEHSYREVKALKTAEVLKDKALIELSNELSNQDEKIRHYEEQLEQKNLEIQRLFNEKREALAAQFAAEATLRRVYAAQEDEEFVPVEAVIAPLESDIKRYKYEIALLLEDKKALERITKSKEAALVEAGNILRSALERALIVEDVQNKNIELRRQIEICQEENKVLEKTNRQKILEVEKLTHTVHELEESVLASGTAANAVRDYQRQVSELKDEKKTLERELSRIKVFVNRVASIAANEWKDEGDKVMPVKKWLEERRFMQGEIQRLRNKMSMAEKTAKVESQLNEKLRTRLKTLEDGLRNVSRRSVSIKESNYSEKVTEKRSKTQSRQSFSPKLTPRPNLLLFEGSERKEAKTPKAFKVRKSLSDNDGVSISKNTETQVNHNVSVHSWEQYNIKHIKFMIEVSGKRKK</sequence>
<feature type="compositionally biased region" description="Basic and acidic residues" evidence="8">
    <location>
        <begin position="350"/>
        <end position="360"/>
    </location>
</feature>
<evidence type="ECO:0000256" key="4">
    <source>
        <dbReference type="ARBA" id="ARBA00022701"/>
    </source>
</evidence>
<dbReference type="OrthoDB" id="1906253at2759"/>
<evidence type="ECO:0000313" key="9">
    <source>
        <dbReference type="EMBL" id="KAJ1687325.1"/>
    </source>
</evidence>
<reference evidence="9" key="1">
    <citation type="journal article" date="2022" name="Cell">
        <title>Repeat-based holocentromeres influence genome architecture and karyotype evolution.</title>
        <authorList>
            <person name="Hofstatter P.G."/>
            <person name="Thangavel G."/>
            <person name="Lux T."/>
            <person name="Neumann P."/>
            <person name="Vondrak T."/>
            <person name="Novak P."/>
            <person name="Zhang M."/>
            <person name="Costa L."/>
            <person name="Castellani M."/>
            <person name="Scott A."/>
            <person name="Toegelov H."/>
            <person name="Fuchs J."/>
            <person name="Mata-Sucre Y."/>
            <person name="Dias Y."/>
            <person name="Vanzela A.L.L."/>
            <person name="Huettel B."/>
            <person name="Almeida C.C.S."/>
            <person name="Simkova H."/>
            <person name="Souza G."/>
            <person name="Pedrosa-Harand A."/>
            <person name="Macas J."/>
            <person name="Mayer K.F.X."/>
            <person name="Houben A."/>
            <person name="Marques A."/>
        </authorList>
    </citation>
    <scope>NUCLEOTIDE SEQUENCE</scope>
    <source>
        <strain evidence="9">RhyBre1mFocal</strain>
    </source>
</reference>